<dbReference type="PANTHER" id="PTHR30137:SF8">
    <property type="entry name" value="BLR5498 PROTEIN"/>
    <property type="match status" value="1"/>
</dbReference>
<dbReference type="EMBL" id="FOQY01000012">
    <property type="protein sequence ID" value="SFJ79256.1"/>
    <property type="molecule type" value="Genomic_DNA"/>
</dbReference>
<dbReference type="GO" id="GO:0005829">
    <property type="term" value="C:cytosol"/>
    <property type="evidence" value="ECO:0007669"/>
    <property type="project" value="TreeGrafter"/>
</dbReference>
<name>A0A1I3UBL4_9ACTN</name>
<proteinExistence type="predicted"/>
<dbReference type="AlphaFoldDB" id="A0A1I3UBL4"/>
<reference evidence="5" key="1">
    <citation type="submission" date="2016-10" db="EMBL/GenBank/DDBJ databases">
        <authorList>
            <person name="Varghese N."/>
            <person name="Submissions S."/>
        </authorList>
    </citation>
    <scope>NUCLEOTIDE SEQUENCE [LARGE SCALE GENOMIC DNA]</scope>
    <source>
        <strain evidence="5">CGMCC 4.2126</strain>
    </source>
</reference>
<dbReference type="InterPro" id="IPR011251">
    <property type="entry name" value="Luciferase-like_dom"/>
</dbReference>
<dbReference type="InterPro" id="IPR050766">
    <property type="entry name" value="Bact_Lucif_Oxidored"/>
</dbReference>
<dbReference type="SUPFAM" id="SSF51679">
    <property type="entry name" value="Bacterial luciferase-like"/>
    <property type="match status" value="1"/>
</dbReference>
<evidence type="ECO:0000256" key="1">
    <source>
        <dbReference type="ARBA" id="ARBA00023002"/>
    </source>
</evidence>
<dbReference type="GO" id="GO:0016705">
    <property type="term" value="F:oxidoreductase activity, acting on paired donors, with incorporation or reduction of molecular oxygen"/>
    <property type="evidence" value="ECO:0007669"/>
    <property type="project" value="InterPro"/>
</dbReference>
<dbReference type="Gene3D" id="3.20.20.30">
    <property type="entry name" value="Luciferase-like domain"/>
    <property type="match status" value="1"/>
</dbReference>
<dbReference type="PANTHER" id="PTHR30137">
    <property type="entry name" value="LUCIFERASE-LIKE MONOOXYGENASE"/>
    <property type="match status" value="1"/>
</dbReference>
<evidence type="ECO:0000256" key="2">
    <source>
        <dbReference type="ARBA" id="ARBA00023033"/>
    </source>
</evidence>
<sequence length="355" mass="39350">MTSLRISLGYELEVRGRSREVEQQAFQNVIEQVTLGDRLGFDTAWFVEHHFTRGFSHSSAPDLVLAAISQRTERIHLGLGVVLLPFQSPIRTAERVATLDVLSGGRVEFGTGRGASPLEYQAFQKPFEKSRQIWEDSLEATLAIWQADGEPISRSNEFFEIPDVAVYPRPAQVPHPPVWVASTSLEGYLAAAKHGYNLLGMTMLKGIDDVAEDIAAYRRCLADNGFDPDSRRVALMIPWYVAETREQAFEIAADPVLWYIRRQVNLVTPPGYYDARHATHKVLGQLAAGMPPEEAMATLREHHMVVVDDVEGSRKAAARIAEAGATDLILQAQVGGLAHEQVCASMRLFMAEVAK</sequence>
<dbReference type="InterPro" id="IPR036661">
    <property type="entry name" value="Luciferase-like_sf"/>
</dbReference>
<keyword evidence="5" id="KW-1185">Reference proteome</keyword>
<dbReference type="GO" id="GO:0004497">
    <property type="term" value="F:monooxygenase activity"/>
    <property type="evidence" value="ECO:0007669"/>
    <property type="project" value="UniProtKB-KW"/>
</dbReference>
<gene>
    <name evidence="4" type="ORF">SAMN05216275_112145</name>
</gene>
<keyword evidence="1" id="KW-0560">Oxidoreductase</keyword>
<dbReference type="RefSeq" id="WP_093888406.1">
    <property type="nucleotide sequence ID" value="NZ_FOQY01000012.1"/>
</dbReference>
<feature type="domain" description="Luciferase-like" evidence="3">
    <location>
        <begin position="16"/>
        <end position="303"/>
    </location>
</feature>
<evidence type="ECO:0000313" key="4">
    <source>
        <dbReference type="EMBL" id="SFJ79256.1"/>
    </source>
</evidence>
<dbReference type="Pfam" id="PF00296">
    <property type="entry name" value="Bac_luciferase"/>
    <property type="match status" value="1"/>
</dbReference>
<organism evidence="4 5">
    <name type="scientific">Streptosporangium canum</name>
    <dbReference type="NCBI Taxonomy" id="324952"/>
    <lineage>
        <taxon>Bacteria</taxon>
        <taxon>Bacillati</taxon>
        <taxon>Actinomycetota</taxon>
        <taxon>Actinomycetes</taxon>
        <taxon>Streptosporangiales</taxon>
        <taxon>Streptosporangiaceae</taxon>
        <taxon>Streptosporangium</taxon>
    </lineage>
</organism>
<accession>A0A1I3UBL4</accession>
<evidence type="ECO:0000313" key="5">
    <source>
        <dbReference type="Proteomes" id="UP000199111"/>
    </source>
</evidence>
<evidence type="ECO:0000259" key="3">
    <source>
        <dbReference type="Pfam" id="PF00296"/>
    </source>
</evidence>
<dbReference type="GeneID" id="96299653"/>
<keyword evidence="2 4" id="KW-0503">Monooxygenase</keyword>
<dbReference type="Proteomes" id="UP000199111">
    <property type="component" value="Unassembled WGS sequence"/>
</dbReference>
<protein>
    <submittedName>
        <fullName evidence="4">Flavin-dependent oxidoreductase, luciferase family (Includes alkanesulfonate monooxygenase SsuD and methylene tetrahydromethanopterin reductase)</fullName>
    </submittedName>
</protein>